<proteinExistence type="predicted"/>
<sequence>MCAEGRRENETIQIHGTPVSGRPRCSSGITDLGSRPEMWSRTRLFLLASTLALLIGHHVTRSQRPRLGGAVNVFSRYGYLSISMRVVPRNDTETWIFREPTLDVFKNATPLPSKQRQAQAKINTAVFDGDFHMEFCDNIRHVITFDLLLKDRRESWIQLSRLKLYEHICVYRQLLQAYFRDFTFERLERPWRAFTGSWSKAAIARHLGINSSFITGDHCYVLVRVARFRDNQRLAGTAETLVLDDSVLRQTENVTVGDTASVVRFIRNFGSHYIASYITGNSLYQVFVYTPQVYSRIKERLKTRGVAELSALELSNYFSPWYAEHMGSIQSASGNRSVEAWAVQRLRVQYYIFTYASLLKLHGDTALLKQLNSLLDDEALLQLQLRTLAPAFKDPKRREWFMEVIDNYFKLWEVNM</sequence>
<dbReference type="STRING" id="67767.A0A0J7KT47"/>
<evidence type="ECO:0000313" key="4">
    <source>
        <dbReference type="Proteomes" id="UP000036403"/>
    </source>
</evidence>
<reference evidence="3 4" key="1">
    <citation type="submission" date="2015-04" db="EMBL/GenBank/DDBJ databases">
        <title>Lasius niger genome sequencing.</title>
        <authorList>
            <person name="Konorov E.A."/>
            <person name="Nikitin M.A."/>
            <person name="Kirill M.V."/>
            <person name="Chang P."/>
        </authorList>
    </citation>
    <scope>NUCLEOTIDE SEQUENCE [LARGE SCALE GENOMIC DNA]</scope>
    <source>
        <tissue evidence="3">Whole</tissue>
    </source>
</reference>
<evidence type="ECO:0000259" key="2">
    <source>
        <dbReference type="SMART" id="SM00457"/>
    </source>
</evidence>
<dbReference type="InterPro" id="IPR020864">
    <property type="entry name" value="MACPF"/>
</dbReference>
<dbReference type="PaxDb" id="67767-A0A0J7KT47"/>
<organism evidence="3 4">
    <name type="scientific">Lasius niger</name>
    <name type="common">Black garden ant</name>
    <dbReference type="NCBI Taxonomy" id="67767"/>
    <lineage>
        <taxon>Eukaryota</taxon>
        <taxon>Metazoa</taxon>
        <taxon>Ecdysozoa</taxon>
        <taxon>Arthropoda</taxon>
        <taxon>Hexapoda</taxon>
        <taxon>Insecta</taxon>
        <taxon>Pterygota</taxon>
        <taxon>Neoptera</taxon>
        <taxon>Endopterygota</taxon>
        <taxon>Hymenoptera</taxon>
        <taxon>Apocrita</taxon>
        <taxon>Aculeata</taxon>
        <taxon>Formicoidea</taxon>
        <taxon>Formicidae</taxon>
        <taxon>Formicinae</taxon>
        <taxon>Lasius</taxon>
        <taxon>Lasius</taxon>
    </lineage>
</organism>
<accession>A0A0J7KT47</accession>
<gene>
    <name evidence="3" type="ORF">RF55_6385</name>
</gene>
<dbReference type="SMART" id="SM00457">
    <property type="entry name" value="MACPF"/>
    <property type="match status" value="1"/>
</dbReference>
<protein>
    <submittedName>
        <fullName evidence="3">Torso-like protein</fullName>
    </submittedName>
</protein>
<feature type="domain" description="MACPF" evidence="2">
    <location>
        <begin position="215"/>
        <end position="410"/>
    </location>
</feature>
<comment type="caution">
    <text evidence="3">The sequence shown here is derived from an EMBL/GenBank/DDBJ whole genome shotgun (WGS) entry which is preliminary data.</text>
</comment>
<name>A0A0J7KT47_LASNI</name>
<dbReference type="AlphaFoldDB" id="A0A0J7KT47"/>
<feature type="compositionally biased region" description="Basic and acidic residues" evidence="1">
    <location>
        <begin position="1"/>
        <end position="10"/>
    </location>
</feature>
<evidence type="ECO:0000313" key="3">
    <source>
        <dbReference type="EMBL" id="KMQ93508.1"/>
    </source>
</evidence>
<dbReference type="EMBL" id="LBMM01003459">
    <property type="protein sequence ID" value="KMQ93508.1"/>
    <property type="molecule type" value="Genomic_DNA"/>
</dbReference>
<dbReference type="OrthoDB" id="10060229at2759"/>
<dbReference type="Proteomes" id="UP000036403">
    <property type="component" value="Unassembled WGS sequence"/>
</dbReference>
<feature type="region of interest" description="Disordered" evidence="1">
    <location>
        <begin position="1"/>
        <end position="26"/>
    </location>
</feature>
<evidence type="ECO:0000256" key="1">
    <source>
        <dbReference type="SAM" id="MobiDB-lite"/>
    </source>
</evidence>
<keyword evidence="4" id="KW-1185">Reference proteome</keyword>